<dbReference type="RefSeq" id="XP_004351982.1">
    <property type="nucleotide sequence ID" value="XM_004351930.1"/>
</dbReference>
<sequence>MSTATQTITASPAAVATTTTITTPPTGAFFQPFIGNRVKPTYPLRQVQRIRKQISSTLNRHTGGDQELQSEVLRSFSISKHGRGIKMLLDPKGEKIYNDGTVFMATRDYSCLNIIRKMHKEAKDGKKNHFTKTQILSSVSPFHTATTKRFWFQNDLNVYCNIAHKTIDAKIHPVVFKEIGSMITLNFKVEHYESNEYRSYQRSDHLISTYNDLIFIQGSFDKEPKSFINI</sequence>
<dbReference type="GeneID" id="14866991"/>
<evidence type="ECO:0000313" key="1">
    <source>
        <dbReference type="EMBL" id="EGG15262.1"/>
    </source>
</evidence>
<reference evidence="2" key="1">
    <citation type="journal article" date="2011" name="Genome Res.">
        <title>Phylogeny-wide analysis of social amoeba genomes highlights ancient origins for complex intercellular communication.</title>
        <authorList>
            <person name="Heidel A.J."/>
            <person name="Lawal H.M."/>
            <person name="Felder M."/>
            <person name="Schilde C."/>
            <person name="Helps N.R."/>
            <person name="Tunggal B."/>
            <person name="Rivero F."/>
            <person name="John U."/>
            <person name="Schleicher M."/>
            <person name="Eichinger L."/>
            <person name="Platzer M."/>
            <person name="Noegel A.A."/>
            <person name="Schaap P."/>
            <person name="Gloeckner G."/>
        </authorList>
    </citation>
    <scope>NUCLEOTIDE SEQUENCE [LARGE SCALE GENOMIC DNA]</scope>
    <source>
        <strain evidence="2">SH3</strain>
    </source>
</reference>
<dbReference type="EMBL" id="GL883026">
    <property type="protein sequence ID" value="EGG15262.1"/>
    <property type="molecule type" value="Genomic_DNA"/>
</dbReference>
<gene>
    <name evidence="1" type="ORF">DFA_10096</name>
</gene>
<dbReference type="KEGG" id="dfa:DFA_10096"/>
<dbReference type="AlphaFoldDB" id="F4Q993"/>
<name>F4Q993_CACFS</name>
<dbReference type="Proteomes" id="UP000007797">
    <property type="component" value="Unassembled WGS sequence"/>
</dbReference>
<organism evidence="1 2">
    <name type="scientific">Cavenderia fasciculata</name>
    <name type="common">Slime mold</name>
    <name type="synonym">Dictyostelium fasciculatum</name>
    <dbReference type="NCBI Taxonomy" id="261658"/>
    <lineage>
        <taxon>Eukaryota</taxon>
        <taxon>Amoebozoa</taxon>
        <taxon>Evosea</taxon>
        <taxon>Eumycetozoa</taxon>
        <taxon>Dictyostelia</taxon>
        <taxon>Acytosteliales</taxon>
        <taxon>Cavenderiaceae</taxon>
        <taxon>Cavenderia</taxon>
    </lineage>
</organism>
<keyword evidence="2" id="KW-1185">Reference proteome</keyword>
<protein>
    <submittedName>
        <fullName evidence="1">Uncharacterized protein</fullName>
    </submittedName>
</protein>
<proteinExistence type="predicted"/>
<evidence type="ECO:0000313" key="2">
    <source>
        <dbReference type="Proteomes" id="UP000007797"/>
    </source>
</evidence>
<accession>F4Q993</accession>